<evidence type="ECO:0000256" key="1">
    <source>
        <dbReference type="SAM" id="Phobius"/>
    </source>
</evidence>
<comment type="caution">
    <text evidence="3">The sequence shown here is derived from an EMBL/GenBank/DDBJ whole genome shotgun (WGS) entry which is preliminary data.</text>
</comment>
<name>A0ABT8TWT0_9ACTN</name>
<reference evidence="3" key="1">
    <citation type="submission" date="2023-06" db="EMBL/GenBank/DDBJ databases">
        <title>Genome sequence of Nocardioides sp. SOB44.</title>
        <authorList>
            <person name="Zhang G."/>
        </authorList>
    </citation>
    <scope>NUCLEOTIDE SEQUENCE</scope>
    <source>
        <strain evidence="3">SOB44</strain>
    </source>
</reference>
<evidence type="ECO:0000313" key="4">
    <source>
        <dbReference type="Proteomes" id="UP001168363"/>
    </source>
</evidence>
<dbReference type="InterPro" id="IPR019692">
    <property type="entry name" value="CFP-6_PH"/>
</dbReference>
<feature type="transmembrane region" description="Helical" evidence="1">
    <location>
        <begin position="27"/>
        <end position="45"/>
    </location>
</feature>
<keyword evidence="1" id="KW-0472">Membrane</keyword>
<dbReference type="RefSeq" id="WP_302709758.1">
    <property type="nucleotide sequence ID" value="NZ_JAULSC010000022.1"/>
</dbReference>
<accession>A0ABT8TWT0</accession>
<proteinExistence type="predicted"/>
<keyword evidence="1" id="KW-0812">Transmembrane</keyword>
<gene>
    <name evidence="3" type="ORF">QWJ41_17660</name>
</gene>
<dbReference type="Pfam" id="PF10756">
    <property type="entry name" value="bPH_6"/>
    <property type="match status" value="1"/>
</dbReference>
<feature type="domain" description="Low molecular weight protein antigen 6 PH" evidence="2">
    <location>
        <begin position="79"/>
        <end position="148"/>
    </location>
</feature>
<evidence type="ECO:0000313" key="3">
    <source>
        <dbReference type="EMBL" id="MDO3397558.1"/>
    </source>
</evidence>
<protein>
    <submittedName>
        <fullName evidence="3">PH domain-containing protein</fullName>
    </submittedName>
</protein>
<dbReference type="Proteomes" id="UP001168363">
    <property type="component" value="Unassembled WGS sequence"/>
</dbReference>
<dbReference type="EMBL" id="JAULSC010000022">
    <property type="protein sequence ID" value="MDO3397558.1"/>
    <property type="molecule type" value="Genomic_DNA"/>
</dbReference>
<evidence type="ECO:0000259" key="2">
    <source>
        <dbReference type="Pfam" id="PF10756"/>
    </source>
</evidence>
<feature type="transmembrane region" description="Helical" evidence="1">
    <location>
        <begin position="57"/>
        <end position="78"/>
    </location>
</feature>
<sequence length="156" mass="16431">MPAASEGGAGPSAPALPVTFRPLGPRIVGIGLGVALLVVFAAAWISFGPDVRARFTFFQRSTLVFLGALGFGAIFALVRSRVDAERGRLVVVNGFRRRELAWEQVVSVRMPPGAPWATLDLSDGTTLAAMGIQGSDGARAQQAVRQLRAIVADPPH</sequence>
<keyword evidence="1" id="KW-1133">Transmembrane helix</keyword>
<organism evidence="3 4">
    <name type="scientific">Nocardioides cremeus</name>
    <dbReference type="NCBI Taxonomy" id="3058044"/>
    <lineage>
        <taxon>Bacteria</taxon>
        <taxon>Bacillati</taxon>
        <taxon>Actinomycetota</taxon>
        <taxon>Actinomycetes</taxon>
        <taxon>Propionibacteriales</taxon>
        <taxon>Nocardioidaceae</taxon>
        <taxon>Nocardioides</taxon>
    </lineage>
</organism>
<keyword evidence="4" id="KW-1185">Reference proteome</keyword>